<feature type="transmembrane region" description="Helical" evidence="8">
    <location>
        <begin position="179"/>
        <end position="207"/>
    </location>
</feature>
<keyword evidence="3" id="KW-0328">Glycosyltransferase</keyword>
<keyword evidence="2" id="KW-1003">Cell membrane</keyword>
<feature type="transmembrane region" description="Helical" evidence="8">
    <location>
        <begin position="326"/>
        <end position="345"/>
    </location>
</feature>
<accession>A0A1F7GQ47</accession>
<feature type="transmembrane region" description="Helical" evidence="8">
    <location>
        <begin position="149"/>
        <end position="167"/>
    </location>
</feature>
<evidence type="ECO:0000256" key="5">
    <source>
        <dbReference type="ARBA" id="ARBA00022692"/>
    </source>
</evidence>
<evidence type="ECO:0000259" key="9">
    <source>
        <dbReference type="Pfam" id="PF13231"/>
    </source>
</evidence>
<feature type="transmembrane region" description="Helical" evidence="8">
    <location>
        <begin position="275"/>
        <end position="295"/>
    </location>
</feature>
<feature type="domain" description="Glycosyltransferase RgtA/B/C/D-like" evidence="9">
    <location>
        <begin position="80"/>
        <end position="236"/>
    </location>
</feature>
<comment type="caution">
    <text evidence="10">The sequence shown here is derived from an EMBL/GenBank/DDBJ whole genome shotgun (WGS) entry which is preliminary data.</text>
</comment>
<feature type="transmembrane region" description="Helical" evidence="8">
    <location>
        <begin position="12"/>
        <end position="32"/>
    </location>
</feature>
<comment type="subcellular location">
    <subcellularLocation>
        <location evidence="1">Cell membrane</location>
        <topology evidence="1">Multi-pass membrane protein</topology>
    </subcellularLocation>
</comment>
<evidence type="ECO:0000256" key="2">
    <source>
        <dbReference type="ARBA" id="ARBA00022475"/>
    </source>
</evidence>
<dbReference type="PANTHER" id="PTHR33908">
    <property type="entry name" value="MANNOSYLTRANSFERASE YKCB-RELATED"/>
    <property type="match status" value="1"/>
</dbReference>
<evidence type="ECO:0000256" key="6">
    <source>
        <dbReference type="ARBA" id="ARBA00022989"/>
    </source>
</evidence>
<proteinExistence type="predicted"/>
<dbReference type="Proteomes" id="UP000177026">
    <property type="component" value="Unassembled WGS sequence"/>
</dbReference>
<keyword evidence="5 8" id="KW-0812">Transmembrane</keyword>
<evidence type="ECO:0000256" key="1">
    <source>
        <dbReference type="ARBA" id="ARBA00004651"/>
    </source>
</evidence>
<organism evidence="10 11">
    <name type="scientific">Candidatus Roizmanbacteria bacterium RIFCSPHIGHO2_01_FULL_39_8</name>
    <dbReference type="NCBI Taxonomy" id="1802033"/>
    <lineage>
        <taxon>Bacteria</taxon>
        <taxon>Candidatus Roizmaniibacteriota</taxon>
    </lineage>
</organism>
<feature type="transmembrane region" description="Helical" evidence="8">
    <location>
        <begin position="128"/>
        <end position="143"/>
    </location>
</feature>
<sequence>MRLRNSLKKYLQPSYLIFLLIFFHLIANLVWLQLNSTPPPWDEAAHTRGALSYYHIFAELLSGRWQPEYILVTITDPYGPLLKIIAALSMLILYPDVRIAQFIGTLFFVATIYLIYRIGVDEYKSIKIGLTAAFLYSFFAGVVNQSHYLSLDIGLSFFICLFYLALIKLADKKTFRNKVIFALIVGLATLTKIQALFYIPILIAVYLLPSRKDTRMSSLFFLSSSYLLGVVFSLPWILISLRSLLIYYKNASIGEIGDPVSLFSPLTWTYYTIELVKWTLNDAVLFFVLPAILLVRKVNKPTSLFFLFTLFVYLTLTLFPNKDIRYMFPVMPFIALLLAYFLVQLLFISRFFGFVIFFMVTVLIAFGYSQSFFSFPHKIAWYNQFNTSRYPFEQMVFDLRKELNGRFQQIIFLPDYQNMNGNSFEMYLKLYNVQNAQMTNIISLSPENIDSELKKYSYFYIVSTNTEEVVRSKESDKRNLISNYVTQLTRTGKAEILGVYQLPNESTTIQFVKRYE</sequence>
<dbReference type="AlphaFoldDB" id="A0A1F7GQ47"/>
<protein>
    <recommendedName>
        <fullName evidence="9">Glycosyltransferase RgtA/B/C/D-like domain-containing protein</fullName>
    </recommendedName>
</protein>
<name>A0A1F7GQ47_9BACT</name>
<evidence type="ECO:0000256" key="3">
    <source>
        <dbReference type="ARBA" id="ARBA00022676"/>
    </source>
</evidence>
<dbReference type="InterPro" id="IPR038731">
    <property type="entry name" value="RgtA/B/C-like"/>
</dbReference>
<feature type="transmembrane region" description="Helical" evidence="8">
    <location>
        <begin position="351"/>
        <end position="368"/>
    </location>
</feature>
<keyword evidence="4" id="KW-0808">Transferase</keyword>
<dbReference type="EMBL" id="MFZI01000022">
    <property type="protein sequence ID" value="OGK21071.1"/>
    <property type="molecule type" value="Genomic_DNA"/>
</dbReference>
<dbReference type="Pfam" id="PF13231">
    <property type="entry name" value="PMT_2"/>
    <property type="match status" value="1"/>
</dbReference>
<reference evidence="10 11" key="1">
    <citation type="journal article" date="2016" name="Nat. Commun.">
        <title>Thousands of microbial genomes shed light on interconnected biogeochemical processes in an aquifer system.</title>
        <authorList>
            <person name="Anantharaman K."/>
            <person name="Brown C.T."/>
            <person name="Hug L.A."/>
            <person name="Sharon I."/>
            <person name="Castelle C.J."/>
            <person name="Probst A.J."/>
            <person name="Thomas B.C."/>
            <person name="Singh A."/>
            <person name="Wilkins M.J."/>
            <person name="Karaoz U."/>
            <person name="Brodie E.L."/>
            <person name="Williams K.H."/>
            <person name="Hubbard S.S."/>
            <person name="Banfield J.F."/>
        </authorList>
    </citation>
    <scope>NUCLEOTIDE SEQUENCE [LARGE SCALE GENOMIC DNA]</scope>
</reference>
<dbReference type="PANTHER" id="PTHR33908:SF11">
    <property type="entry name" value="MEMBRANE PROTEIN"/>
    <property type="match status" value="1"/>
</dbReference>
<feature type="transmembrane region" description="Helical" evidence="8">
    <location>
        <begin position="99"/>
        <end position="116"/>
    </location>
</feature>
<dbReference type="GO" id="GO:0005886">
    <property type="term" value="C:plasma membrane"/>
    <property type="evidence" value="ECO:0007669"/>
    <property type="project" value="UniProtKB-SubCell"/>
</dbReference>
<evidence type="ECO:0000256" key="7">
    <source>
        <dbReference type="ARBA" id="ARBA00023136"/>
    </source>
</evidence>
<feature type="transmembrane region" description="Helical" evidence="8">
    <location>
        <begin position="301"/>
        <end position="319"/>
    </location>
</feature>
<gene>
    <name evidence="10" type="ORF">A2866_01955</name>
</gene>
<dbReference type="GO" id="GO:0016763">
    <property type="term" value="F:pentosyltransferase activity"/>
    <property type="evidence" value="ECO:0007669"/>
    <property type="project" value="TreeGrafter"/>
</dbReference>
<feature type="transmembrane region" description="Helical" evidence="8">
    <location>
        <begin position="219"/>
        <end position="239"/>
    </location>
</feature>
<evidence type="ECO:0000313" key="10">
    <source>
        <dbReference type="EMBL" id="OGK21071.1"/>
    </source>
</evidence>
<evidence type="ECO:0000256" key="8">
    <source>
        <dbReference type="SAM" id="Phobius"/>
    </source>
</evidence>
<evidence type="ECO:0000313" key="11">
    <source>
        <dbReference type="Proteomes" id="UP000177026"/>
    </source>
</evidence>
<keyword evidence="6 8" id="KW-1133">Transmembrane helix</keyword>
<evidence type="ECO:0000256" key="4">
    <source>
        <dbReference type="ARBA" id="ARBA00022679"/>
    </source>
</evidence>
<dbReference type="GO" id="GO:0009103">
    <property type="term" value="P:lipopolysaccharide biosynthetic process"/>
    <property type="evidence" value="ECO:0007669"/>
    <property type="project" value="UniProtKB-ARBA"/>
</dbReference>
<keyword evidence="7 8" id="KW-0472">Membrane</keyword>
<dbReference type="InterPro" id="IPR050297">
    <property type="entry name" value="LipidA_mod_glycosyltrf_83"/>
</dbReference>